<dbReference type="KEGG" id="apuu:APUU_30222S"/>
<sequence length="277" mass="31080">MYSQSDPYNTLYCTPSHYSTSLHSKRHPMPTHLIIVCCHAIYLGGPNKGRDEGEWLIEPFQRGETPTFTEHVKAGIRLLAEDADGLLVFSGGATKRPATEVTEGDSYLNLTKDNEFFGYASRIDPSSVTAETHAADSYQNVLFSILHFRLHTGVYPQRVTVVTHEFKRKRFMECHFPAVGLGEQGRGSVVGINPPEEVTPLKELVEGEERRGIGLWREDKYGVGDELKGKRTKRGWAYGMEKGLWVGVGLEAVVEDLVCWDGGECFPWIMGLPWCEK</sequence>
<organism evidence="1 2">
    <name type="scientific">Aspergillus puulaauensis</name>
    <dbReference type="NCBI Taxonomy" id="1220207"/>
    <lineage>
        <taxon>Eukaryota</taxon>
        <taxon>Fungi</taxon>
        <taxon>Dikarya</taxon>
        <taxon>Ascomycota</taxon>
        <taxon>Pezizomycotina</taxon>
        <taxon>Eurotiomycetes</taxon>
        <taxon>Eurotiomycetidae</taxon>
        <taxon>Eurotiales</taxon>
        <taxon>Aspergillaceae</taxon>
        <taxon>Aspergillus</taxon>
    </lineage>
</organism>
<evidence type="ECO:0000313" key="1">
    <source>
        <dbReference type="EMBL" id="BCS21997.1"/>
    </source>
</evidence>
<gene>
    <name evidence="1" type="ORF">APUU_30222S</name>
</gene>
<dbReference type="GO" id="GO:0005737">
    <property type="term" value="C:cytoplasm"/>
    <property type="evidence" value="ECO:0007669"/>
    <property type="project" value="TreeGrafter"/>
</dbReference>
<reference evidence="1" key="2">
    <citation type="submission" date="2021-02" db="EMBL/GenBank/DDBJ databases">
        <title>Aspergillus puulaauensis MK2 genome sequence.</title>
        <authorList>
            <person name="Futagami T."/>
            <person name="Mori K."/>
            <person name="Kadooka C."/>
            <person name="Tanaka T."/>
        </authorList>
    </citation>
    <scope>NUCLEOTIDE SEQUENCE</scope>
    <source>
        <strain evidence="1">MK2</strain>
    </source>
</reference>
<dbReference type="RefSeq" id="XP_041554191.1">
    <property type="nucleotide sequence ID" value="XM_041701291.1"/>
</dbReference>
<name>A0A7R7XI75_9EURO</name>
<dbReference type="Proteomes" id="UP000654913">
    <property type="component" value="Chromosome 3"/>
</dbReference>
<evidence type="ECO:0000313" key="2">
    <source>
        <dbReference type="Proteomes" id="UP000654913"/>
    </source>
</evidence>
<dbReference type="AlphaFoldDB" id="A0A7R7XI75"/>
<keyword evidence="2" id="KW-1185">Reference proteome</keyword>
<accession>A0A7R7XI75</accession>
<evidence type="ECO:0008006" key="3">
    <source>
        <dbReference type="Google" id="ProtNLM"/>
    </source>
</evidence>
<proteinExistence type="predicted"/>
<reference evidence="1" key="1">
    <citation type="submission" date="2021-01" db="EMBL/GenBank/DDBJ databases">
        <authorList>
            <consortium name="Aspergillus puulaauensis MK2 genome sequencing consortium"/>
            <person name="Kazuki M."/>
            <person name="Futagami T."/>
        </authorList>
    </citation>
    <scope>NUCLEOTIDE SEQUENCE</scope>
    <source>
        <strain evidence="1">MK2</strain>
    </source>
</reference>
<dbReference type="OrthoDB" id="4347at2759"/>
<dbReference type="GeneID" id="64972002"/>
<dbReference type="InterPro" id="IPR055323">
    <property type="entry name" value="C57A10.07/YOR238W"/>
</dbReference>
<protein>
    <recommendedName>
        <fullName evidence="3">DUF218 domain-containing protein</fullName>
    </recommendedName>
</protein>
<dbReference type="PANTHER" id="PTHR28110">
    <property type="entry name" value="TRANSMEMBRANE PROTEIN"/>
    <property type="match status" value="1"/>
</dbReference>
<dbReference type="EMBL" id="AP024445">
    <property type="protein sequence ID" value="BCS21997.1"/>
    <property type="molecule type" value="Genomic_DNA"/>
</dbReference>
<dbReference type="PANTHER" id="PTHR28110:SF1">
    <property type="entry name" value="TRANSMEMBRANE PROTEIN"/>
    <property type="match status" value="1"/>
</dbReference>